<dbReference type="PANTHER" id="PTHR43420">
    <property type="entry name" value="ACETYLTRANSFERASE"/>
    <property type="match status" value="1"/>
</dbReference>
<name>A0A9X2I6Y8_9GAMM</name>
<evidence type="ECO:0000256" key="1">
    <source>
        <dbReference type="ARBA" id="ARBA00022679"/>
    </source>
</evidence>
<dbReference type="Pfam" id="PF11814">
    <property type="entry name" value="DUF3335"/>
    <property type="match status" value="1"/>
</dbReference>
<reference evidence="4" key="1">
    <citation type="submission" date="2022-05" db="EMBL/GenBank/DDBJ databases">
        <authorList>
            <person name="Sun H.-N."/>
        </authorList>
    </citation>
    <scope>NUCLEOTIDE SEQUENCE</scope>
    <source>
        <strain evidence="4">HB14</strain>
    </source>
</reference>
<comment type="caution">
    <text evidence="4">The sequence shown here is derived from an EMBL/GenBank/DDBJ whole genome shotgun (WGS) entry which is preliminary data.</text>
</comment>
<evidence type="ECO:0000313" key="4">
    <source>
        <dbReference type="EMBL" id="MCP8899987.1"/>
    </source>
</evidence>
<dbReference type="InterPro" id="IPR000182">
    <property type="entry name" value="GNAT_dom"/>
</dbReference>
<dbReference type="SUPFAM" id="SSF55729">
    <property type="entry name" value="Acyl-CoA N-acyltransferases (Nat)"/>
    <property type="match status" value="1"/>
</dbReference>
<protein>
    <submittedName>
        <fullName evidence="4">GNAT family N-acetyltransferase/peptidase C39 family protein</fullName>
    </submittedName>
</protein>
<keyword evidence="1" id="KW-0808">Transferase</keyword>
<dbReference type="Proteomes" id="UP001139319">
    <property type="component" value="Unassembled WGS sequence"/>
</dbReference>
<accession>A0A9X2I6Y8</accession>
<dbReference type="Gene3D" id="3.40.630.30">
    <property type="match status" value="1"/>
</dbReference>
<evidence type="ECO:0000256" key="2">
    <source>
        <dbReference type="ARBA" id="ARBA00023315"/>
    </source>
</evidence>
<organism evidence="4 5">
    <name type="scientific">Gilvimarinus xylanilyticus</name>
    <dbReference type="NCBI Taxonomy" id="2944139"/>
    <lineage>
        <taxon>Bacteria</taxon>
        <taxon>Pseudomonadati</taxon>
        <taxon>Pseudomonadota</taxon>
        <taxon>Gammaproteobacteria</taxon>
        <taxon>Cellvibrionales</taxon>
        <taxon>Cellvibrionaceae</taxon>
        <taxon>Gilvimarinus</taxon>
    </lineage>
</organism>
<evidence type="ECO:0000259" key="3">
    <source>
        <dbReference type="PROSITE" id="PS51186"/>
    </source>
</evidence>
<dbReference type="EMBL" id="JAMFTH010000003">
    <property type="protein sequence ID" value="MCP8899987.1"/>
    <property type="molecule type" value="Genomic_DNA"/>
</dbReference>
<evidence type="ECO:0000313" key="5">
    <source>
        <dbReference type="Proteomes" id="UP001139319"/>
    </source>
</evidence>
<feature type="domain" description="N-acetyltransferase" evidence="3">
    <location>
        <begin position="5"/>
        <end position="149"/>
    </location>
</feature>
<sequence>MPHRPPIRTAQGSDLDALVELEKRCFATDRLSRRSLRHFLSAGQHQLLVCGEPVQAYILLLFRRGTSLVRIYSLAVDPAWRGRGMARQLMEAAEQRAHEHQALFLRLEVAANNHPARALYSALGYHSIDTLPAYYEDGGDGLRLEKRLVRHLTQSPRLPFYAQTTEFTCGPAAALMAMEHLQPERQFSQIDEINLWREATTVFMTQGHGGCSPQGLALALSNRGFKVELLQSSDCIPFIDSVRREDKKQLIAAVHHYFVEQLAHTFTRVETTALTTERLRQALQQGYRTLLLISTYQLNRNKAPHWVWLVAMDDNFAYINDPDCDPDDRRSAIDNTYLPIRLTMLDKLLGYGKRGYRAAINFGNK</sequence>
<keyword evidence="5" id="KW-1185">Reference proteome</keyword>
<dbReference type="Gene3D" id="3.90.70.10">
    <property type="entry name" value="Cysteine proteinases"/>
    <property type="match status" value="1"/>
</dbReference>
<dbReference type="RefSeq" id="WP_253968279.1">
    <property type="nucleotide sequence ID" value="NZ_JAMFTH010000003.1"/>
</dbReference>
<reference evidence="4" key="2">
    <citation type="submission" date="2023-01" db="EMBL/GenBank/DDBJ databases">
        <title>Gilvimarinus xylanilyticus HB14 isolated from Caulerpa lentillifera aquaculture base in Hainan, China.</title>
        <authorList>
            <person name="Zhang Y.-J."/>
        </authorList>
    </citation>
    <scope>NUCLEOTIDE SEQUENCE</scope>
    <source>
        <strain evidence="4">HB14</strain>
    </source>
</reference>
<dbReference type="InterPro" id="IPR016181">
    <property type="entry name" value="Acyl_CoA_acyltransferase"/>
</dbReference>
<dbReference type="InterPro" id="IPR021770">
    <property type="entry name" value="DUF3335"/>
</dbReference>
<dbReference type="AlphaFoldDB" id="A0A9X2I6Y8"/>
<dbReference type="CDD" id="cd04301">
    <property type="entry name" value="NAT_SF"/>
    <property type="match status" value="1"/>
</dbReference>
<dbReference type="InterPro" id="IPR050680">
    <property type="entry name" value="YpeA/RimI_acetyltransf"/>
</dbReference>
<gene>
    <name evidence="4" type="ORF">M6D89_11820</name>
</gene>
<dbReference type="GO" id="GO:0016747">
    <property type="term" value="F:acyltransferase activity, transferring groups other than amino-acyl groups"/>
    <property type="evidence" value="ECO:0007669"/>
    <property type="project" value="InterPro"/>
</dbReference>
<proteinExistence type="predicted"/>
<dbReference type="PROSITE" id="PS51186">
    <property type="entry name" value="GNAT"/>
    <property type="match status" value="1"/>
</dbReference>
<dbReference type="Pfam" id="PF13673">
    <property type="entry name" value="Acetyltransf_10"/>
    <property type="match status" value="1"/>
</dbReference>
<keyword evidence="2" id="KW-0012">Acyltransferase</keyword>